<organism evidence="3 4">
    <name type="scientific">Ogataea philodendri</name>
    <dbReference type="NCBI Taxonomy" id="1378263"/>
    <lineage>
        <taxon>Eukaryota</taxon>
        <taxon>Fungi</taxon>
        <taxon>Dikarya</taxon>
        <taxon>Ascomycota</taxon>
        <taxon>Saccharomycotina</taxon>
        <taxon>Pichiomycetes</taxon>
        <taxon>Pichiales</taxon>
        <taxon>Pichiaceae</taxon>
        <taxon>Ogataea</taxon>
    </lineage>
</organism>
<accession>A0A9P8T5P5</accession>
<comment type="caution">
    <text evidence="3">The sequence shown here is derived from an EMBL/GenBank/DDBJ whole genome shotgun (WGS) entry which is preliminary data.</text>
</comment>
<feature type="compositionally biased region" description="Polar residues" evidence="1">
    <location>
        <begin position="736"/>
        <end position="750"/>
    </location>
</feature>
<dbReference type="InterPro" id="IPR052292">
    <property type="entry name" value="Glucose_repression_reg"/>
</dbReference>
<dbReference type="GO" id="GO:0042149">
    <property type="term" value="P:cellular response to glucose starvation"/>
    <property type="evidence" value="ECO:0007669"/>
    <property type="project" value="TreeGrafter"/>
</dbReference>
<dbReference type="Proteomes" id="UP000769157">
    <property type="component" value="Unassembled WGS sequence"/>
</dbReference>
<feature type="compositionally biased region" description="Basic and acidic residues" evidence="1">
    <location>
        <begin position="271"/>
        <end position="283"/>
    </location>
</feature>
<feature type="region of interest" description="Disordered" evidence="1">
    <location>
        <begin position="626"/>
        <end position="696"/>
    </location>
</feature>
<dbReference type="InterPro" id="IPR013860">
    <property type="entry name" value="AreA_GATA"/>
</dbReference>
<feature type="compositionally biased region" description="Acidic residues" evidence="1">
    <location>
        <begin position="434"/>
        <end position="444"/>
    </location>
</feature>
<feature type="region of interest" description="Disordered" evidence="1">
    <location>
        <begin position="705"/>
        <end position="724"/>
    </location>
</feature>
<dbReference type="GO" id="GO:0005773">
    <property type="term" value="C:vacuole"/>
    <property type="evidence" value="ECO:0007669"/>
    <property type="project" value="GOC"/>
</dbReference>
<proteinExistence type="predicted"/>
<dbReference type="OrthoDB" id="5563539at2759"/>
<feature type="compositionally biased region" description="Low complexity" evidence="1">
    <location>
        <begin position="705"/>
        <end position="723"/>
    </location>
</feature>
<feature type="region of interest" description="Disordered" evidence="1">
    <location>
        <begin position="103"/>
        <end position="142"/>
    </location>
</feature>
<evidence type="ECO:0000259" key="2">
    <source>
        <dbReference type="Pfam" id="PF08550"/>
    </source>
</evidence>
<reference evidence="3" key="2">
    <citation type="submission" date="2021-01" db="EMBL/GenBank/DDBJ databases">
        <authorList>
            <person name="Schikora-Tamarit M.A."/>
        </authorList>
    </citation>
    <scope>NUCLEOTIDE SEQUENCE</scope>
    <source>
        <strain evidence="3">CBS6075</strain>
    </source>
</reference>
<feature type="compositionally biased region" description="Basic and acidic residues" evidence="1">
    <location>
        <begin position="636"/>
        <end position="648"/>
    </location>
</feature>
<dbReference type="GO" id="GO:0007039">
    <property type="term" value="P:protein catabolic process in the vacuole"/>
    <property type="evidence" value="ECO:0007669"/>
    <property type="project" value="TreeGrafter"/>
</dbReference>
<name>A0A9P8T5P5_9ASCO</name>
<feature type="region of interest" description="Disordered" evidence="1">
    <location>
        <begin position="1"/>
        <end position="22"/>
    </location>
</feature>
<feature type="compositionally biased region" description="Acidic residues" evidence="1">
    <location>
        <begin position="474"/>
        <end position="484"/>
    </location>
</feature>
<feature type="compositionally biased region" description="Polar residues" evidence="1">
    <location>
        <begin position="449"/>
        <end position="458"/>
    </location>
</feature>
<feature type="region of interest" description="Disordered" evidence="1">
    <location>
        <begin position="271"/>
        <end position="309"/>
    </location>
</feature>
<protein>
    <recommendedName>
        <fullName evidence="2">Nitrogen regulatory protein areA GATA-like domain-containing protein</fullName>
    </recommendedName>
</protein>
<feature type="compositionally biased region" description="Low complexity" evidence="1">
    <location>
        <begin position="681"/>
        <end position="696"/>
    </location>
</feature>
<feature type="compositionally biased region" description="Polar residues" evidence="1">
    <location>
        <begin position="499"/>
        <end position="513"/>
    </location>
</feature>
<dbReference type="RefSeq" id="XP_046062030.1">
    <property type="nucleotide sequence ID" value="XM_046203783.1"/>
</dbReference>
<evidence type="ECO:0000313" key="3">
    <source>
        <dbReference type="EMBL" id="KAH3667218.1"/>
    </source>
</evidence>
<dbReference type="AlphaFoldDB" id="A0A9P8T5P5"/>
<sequence length="784" mass="88380">MSKEVFNEGPTTSQHIDAENDDHFNNTTFKLKRTRSLGLLDDFITQTQSLDTNSTPGKDSKLTSKDFVSDATLQKLNIKSTYDDTENIPRFYTRVIPSSSKNKRVVLSNSPQSTHSDELSDENCNSEDSTTTTATANSISLTPKHELRKQQNPTQIHEHDEIPAPSLIFQHHLHDDIDVEHAPEQHVDYLSHDWDEMEISKSWRYVTLKRNNFANSARLENASWRTWAQARNGLKTISPAELNWSKESDVTWLYGPLYKEEKHEFDIMDFKKHQKSKQQDHKSSGRPTSQTFVSCPSSNDSSPTSPCLSDRFSEHLKPILKKRTNVEKMISDASYSRLQTLLEEHDHKFKGSPILESIGHTYHDSPSPGNLSSHVITGDASPFSLSANAMIEDVNKLDNHLQGTNNSNKKERRIHFNMRVDQCIAIDDISDSDVSADNEYDSESDDNHSAFSTSTLQPKSYDDDYDEMGYPNAGDEDDEDDEDGGFMLRTRVVSPNISHRPSIRYGSSQTFDMNSRNNSSDNSRNVTTIAPLPATTLKTCSDDEEADPYTVSHNTRTNRGYDYYYDYNTVYDDTTNPLFSVINSQQNVEVYDVPESCQIEDVMDVDENSVNQKEEFANQSWNERSNYEFPISTSGPEKDLSDKYELPSRHSNMKTNPVEHGTVAPQQLASDKVSSDLHKNSSASGHFDSTSSGSSLSTIKAGLSGLDLGKSGLRRSSSTSSKSALYQMAQEPVIQGRQSQGQYSITNANRRNFVFDDSDEEDDSSEDKEMEINPPRHLTNTSHS</sequence>
<gene>
    <name evidence="3" type="ORF">OGAPHI_002867</name>
</gene>
<dbReference type="EMBL" id="JAEUBE010000183">
    <property type="protein sequence ID" value="KAH3667218.1"/>
    <property type="molecule type" value="Genomic_DNA"/>
</dbReference>
<feature type="compositionally biased region" description="Low complexity" evidence="1">
    <location>
        <begin position="514"/>
        <end position="525"/>
    </location>
</feature>
<evidence type="ECO:0000313" key="4">
    <source>
        <dbReference type="Proteomes" id="UP000769157"/>
    </source>
</evidence>
<reference evidence="3" key="1">
    <citation type="journal article" date="2021" name="Open Biol.">
        <title>Shared evolutionary footprints suggest mitochondrial oxidative damage underlies multiple complex I losses in fungi.</title>
        <authorList>
            <person name="Schikora-Tamarit M.A."/>
            <person name="Marcet-Houben M."/>
            <person name="Nosek J."/>
            <person name="Gabaldon T."/>
        </authorList>
    </citation>
    <scope>NUCLEOTIDE SEQUENCE</scope>
    <source>
        <strain evidence="3">CBS6075</strain>
    </source>
</reference>
<dbReference type="PANTHER" id="PTHR28051:SF1">
    <property type="entry name" value="PROTEIN MTL1-RELATED"/>
    <property type="match status" value="1"/>
</dbReference>
<feature type="region of interest" description="Disordered" evidence="1">
    <location>
        <begin position="499"/>
        <end position="527"/>
    </location>
</feature>
<feature type="compositionally biased region" description="Low complexity" evidence="1">
    <location>
        <begin position="294"/>
        <end position="309"/>
    </location>
</feature>
<dbReference type="PANTHER" id="PTHR28051">
    <property type="entry name" value="PROTEIN MTL1-RELATED"/>
    <property type="match status" value="1"/>
</dbReference>
<feature type="domain" description="Nitrogen regulatory protein areA GATA-like" evidence="2">
    <location>
        <begin position="202"/>
        <end position="229"/>
    </location>
</feature>
<evidence type="ECO:0000256" key="1">
    <source>
        <dbReference type="SAM" id="MobiDB-lite"/>
    </source>
</evidence>
<feature type="region of interest" description="Disordered" evidence="1">
    <location>
        <begin position="732"/>
        <end position="784"/>
    </location>
</feature>
<feature type="region of interest" description="Disordered" evidence="1">
    <location>
        <begin position="434"/>
        <end position="484"/>
    </location>
</feature>
<dbReference type="Pfam" id="PF08550">
    <property type="entry name" value="GATA_AreA"/>
    <property type="match status" value="1"/>
</dbReference>
<feature type="compositionally biased region" description="Acidic residues" evidence="1">
    <location>
        <begin position="756"/>
        <end position="769"/>
    </location>
</feature>
<dbReference type="GeneID" id="70234834"/>
<keyword evidence="4" id="KW-1185">Reference proteome</keyword>